<feature type="compositionally biased region" description="Polar residues" evidence="1">
    <location>
        <begin position="534"/>
        <end position="561"/>
    </location>
</feature>
<feature type="compositionally biased region" description="Basic residues" evidence="1">
    <location>
        <begin position="757"/>
        <end position="767"/>
    </location>
</feature>
<evidence type="ECO:0008006" key="4">
    <source>
        <dbReference type="Google" id="ProtNLM"/>
    </source>
</evidence>
<dbReference type="InterPro" id="IPR052945">
    <property type="entry name" value="Mitotic_Regulator"/>
</dbReference>
<dbReference type="SUPFAM" id="SSF81901">
    <property type="entry name" value="HCP-like"/>
    <property type="match status" value="1"/>
</dbReference>
<feature type="compositionally biased region" description="Basic and acidic residues" evidence="1">
    <location>
        <begin position="747"/>
        <end position="756"/>
    </location>
</feature>
<protein>
    <recommendedName>
        <fullName evidence="4">Cell cycle inhibitor Nif1</fullName>
    </recommendedName>
</protein>
<gene>
    <name evidence="2" type="ORF">C2857_005274</name>
</gene>
<feature type="compositionally biased region" description="Polar residues" evidence="1">
    <location>
        <begin position="315"/>
        <end position="331"/>
    </location>
</feature>
<name>A0A7S9PVV0_EPIFF</name>
<feature type="compositionally biased region" description="Low complexity" evidence="1">
    <location>
        <begin position="485"/>
        <end position="499"/>
    </location>
</feature>
<reference evidence="2 3" key="1">
    <citation type="journal article" date="2018" name="PLoS Genet.">
        <title>Repeat elements organise 3D genome structure and mediate transcription in the filamentous fungus Epichloe festucae.</title>
        <authorList>
            <person name="Winter D.J."/>
            <person name="Ganley A.R.D."/>
            <person name="Young C.A."/>
            <person name="Liachko I."/>
            <person name="Schardl C.L."/>
            <person name="Dupont P.Y."/>
            <person name="Berry D."/>
            <person name="Ram A."/>
            <person name="Scott B."/>
            <person name="Cox M.P."/>
        </authorList>
    </citation>
    <scope>NUCLEOTIDE SEQUENCE [LARGE SCALE GENOMIC DNA]</scope>
    <source>
        <strain evidence="2 3">Fl1</strain>
    </source>
</reference>
<feature type="compositionally biased region" description="Polar residues" evidence="1">
    <location>
        <begin position="205"/>
        <end position="217"/>
    </location>
</feature>
<feature type="compositionally biased region" description="Polar residues" evidence="1">
    <location>
        <begin position="413"/>
        <end position="426"/>
    </location>
</feature>
<dbReference type="SMART" id="SM00671">
    <property type="entry name" value="SEL1"/>
    <property type="match status" value="4"/>
</dbReference>
<dbReference type="Proteomes" id="UP000594364">
    <property type="component" value="Chromosome 3"/>
</dbReference>
<accession>A0A7S9PVV0</accession>
<dbReference type="GO" id="GO:0032153">
    <property type="term" value="C:cell division site"/>
    <property type="evidence" value="ECO:0007669"/>
    <property type="project" value="TreeGrafter"/>
</dbReference>
<dbReference type="PANTHER" id="PTHR43628">
    <property type="entry name" value="ACTIVATOR OF C KINASE PROTEIN 1-RELATED"/>
    <property type="match status" value="1"/>
</dbReference>
<dbReference type="AlphaFoldDB" id="A0A7S9PVV0"/>
<dbReference type="Pfam" id="PF08238">
    <property type="entry name" value="Sel1"/>
    <property type="match status" value="3"/>
</dbReference>
<dbReference type="EMBL" id="CP031387">
    <property type="protein sequence ID" value="QPH01075.1"/>
    <property type="molecule type" value="Genomic_DNA"/>
</dbReference>
<dbReference type="PANTHER" id="PTHR43628:SF11">
    <property type="entry name" value="PROTEIN DSF2"/>
    <property type="match status" value="1"/>
</dbReference>
<dbReference type="Gene3D" id="1.25.40.10">
    <property type="entry name" value="Tetratricopeptide repeat domain"/>
    <property type="match status" value="1"/>
</dbReference>
<dbReference type="InterPro" id="IPR006597">
    <property type="entry name" value="Sel1-like"/>
</dbReference>
<organism evidence="2 3">
    <name type="scientific">Epichloe festucae (strain Fl1)</name>
    <dbReference type="NCBI Taxonomy" id="877507"/>
    <lineage>
        <taxon>Eukaryota</taxon>
        <taxon>Fungi</taxon>
        <taxon>Dikarya</taxon>
        <taxon>Ascomycota</taxon>
        <taxon>Pezizomycotina</taxon>
        <taxon>Sordariomycetes</taxon>
        <taxon>Hypocreomycetidae</taxon>
        <taxon>Hypocreales</taxon>
        <taxon>Clavicipitaceae</taxon>
        <taxon>Epichloe</taxon>
    </lineage>
</organism>
<dbReference type="OrthoDB" id="2384430at2759"/>
<feature type="region of interest" description="Disordered" evidence="1">
    <location>
        <begin position="121"/>
        <end position="296"/>
    </location>
</feature>
<feature type="region of interest" description="Disordered" evidence="1">
    <location>
        <begin position="409"/>
        <end position="563"/>
    </location>
</feature>
<sequence>MVNCCEITDFSEHLYAIQRRLVTVLDKAIMSKRPNMLDLRVDSHSSAASSISRALRSPRMHVAGEAPPELSPLDAFALQSRLLAKQLQASDKEGNRMSRLPPLTVESPLVLQGRSDYFRSLSVESPTDDPESPAISSGLGHRTEIEDAFTNDQRPKSMHPRMSRIPQTPDVDVPAIPEFISNGPRGRRMDVAHDKGEFGARQERSPSPLQSDTQSQYERPFEVSPIRKVNRYRTDSQWPGPASTGSPERAKQGNFDELGLAPPPSLFSKRSSSALSSPVPEDDENPINMGSSFQSLPRKLSSGSAALANAMPSPAISSSFKRSPSTASDSSAFPRPSFNFSRPLSRAGTPQFDMPARQASSDSQPSFILADDTAYTPVSMHSEAFMDQQTDDGKGVATSYIYSKFSLPRGKSLQRSESNDNTLQASHHSEHPVVPFSNAHRYPLGAAPPSPPTRPSSSSARTAPDDAMSMMSSMTRPSIDGGKMSSDSSRIGASSLSSSYPNRPSVEMTRKSEDVQRGRPRTSAVHELSRGRTPASTTTNDSASTIRPPLTSRSLAPTASEMSAEEHLAKGIQCHENGSLKESTYHLRLAARQNNPTAMLLYALACRHGWGMRANQKEGVEWLRKAGEYASIEIADDEDQVKEGRAAPADVLERRTRKAQFALSIYELGVSHMNGWGIEQDKSLALRCFEIAGNWGDVDALAEAGFCYAQGVGCKKNLKKSAKFYRMAEAKGMSMVGNSWIHKAKYNDDDKASPEKSKKKARSKSRTRTMFGLKS</sequence>
<feature type="compositionally biased region" description="Low complexity" evidence="1">
    <location>
        <begin position="266"/>
        <end position="279"/>
    </location>
</feature>
<evidence type="ECO:0000256" key="1">
    <source>
        <dbReference type="SAM" id="MobiDB-lite"/>
    </source>
</evidence>
<evidence type="ECO:0000313" key="2">
    <source>
        <dbReference type="EMBL" id="QPH01075.1"/>
    </source>
</evidence>
<feature type="compositionally biased region" description="Basic and acidic residues" evidence="1">
    <location>
        <begin position="508"/>
        <end position="517"/>
    </location>
</feature>
<keyword evidence="3" id="KW-1185">Reference proteome</keyword>
<dbReference type="InterPro" id="IPR011990">
    <property type="entry name" value="TPR-like_helical_dom_sf"/>
</dbReference>
<proteinExistence type="predicted"/>
<feature type="region of interest" description="Disordered" evidence="1">
    <location>
        <begin position="747"/>
        <end position="775"/>
    </location>
</feature>
<feature type="compositionally biased region" description="Low complexity" evidence="1">
    <location>
        <begin position="455"/>
        <end position="474"/>
    </location>
</feature>
<dbReference type="GO" id="GO:0010972">
    <property type="term" value="P:negative regulation of G2/M transition of mitotic cell cycle"/>
    <property type="evidence" value="ECO:0007669"/>
    <property type="project" value="TreeGrafter"/>
</dbReference>
<feature type="region of interest" description="Disordered" evidence="1">
    <location>
        <begin position="314"/>
        <end position="366"/>
    </location>
</feature>
<evidence type="ECO:0000313" key="3">
    <source>
        <dbReference type="Proteomes" id="UP000594364"/>
    </source>
</evidence>
<feature type="compositionally biased region" description="Basic and acidic residues" evidence="1">
    <location>
        <begin position="187"/>
        <end position="204"/>
    </location>
</feature>